<dbReference type="InterPro" id="IPR029016">
    <property type="entry name" value="GAF-like_dom_sf"/>
</dbReference>
<dbReference type="Proteomes" id="UP000182427">
    <property type="component" value="Chromosome I"/>
</dbReference>
<feature type="domain" description="GAF" evidence="1">
    <location>
        <begin position="51"/>
        <end position="197"/>
    </location>
</feature>
<dbReference type="RefSeq" id="WP_083344251.1">
    <property type="nucleotide sequence ID" value="NZ_LT629690.1"/>
</dbReference>
<evidence type="ECO:0000313" key="2">
    <source>
        <dbReference type="EMBL" id="SDF00153.1"/>
    </source>
</evidence>
<evidence type="ECO:0000259" key="1">
    <source>
        <dbReference type="SMART" id="SM00065"/>
    </source>
</evidence>
<dbReference type="AlphaFoldDB" id="A0A1G7HIK2"/>
<dbReference type="SUPFAM" id="SSF55781">
    <property type="entry name" value="GAF domain-like"/>
    <property type="match status" value="1"/>
</dbReference>
<dbReference type="OrthoDB" id="114445at2"/>
<dbReference type="SMART" id="SM00065">
    <property type="entry name" value="GAF"/>
    <property type="match status" value="1"/>
</dbReference>
<keyword evidence="3" id="KW-1185">Reference proteome</keyword>
<name>A0A1G7HIK2_9BACT</name>
<dbReference type="InterPro" id="IPR003018">
    <property type="entry name" value="GAF"/>
</dbReference>
<dbReference type="EMBL" id="LT629690">
    <property type="protein sequence ID" value="SDF00153.1"/>
    <property type="molecule type" value="Genomic_DNA"/>
</dbReference>
<dbReference type="Gene3D" id="3.30.450.40">
    <property type="match status" value="1"/>
</dbReference>
<gene>
    <name evidence="2" type="ORF">SAMN05444167_1086</name>
</gene>
<reference evidence="2 3" key="1">
    <citation type="submission" date="2016-10" db="EMBL/GenBank/DDBJ databases">
        <authorList>
            <person name="de Groot N.N."/>
        </authorList>
    </citation>
    <scope>NUCLEOTIDE SEQUENCE [LARGE SCALE GENOMIC DNA]</scope>
    <source>
        <strain evidence="2 3">GAS232</strain>
    </source>
</reference>
<evidence type="ECO:0000313" key="3">
    <source>
        <dbReference type="Proteomes" id="UP000182427"/>
    </source>
</evidence>
<proteinExistence type="predicted"/>
<dbReference type="Pfam" id="PF01590">
    <property type="entry name" value="GAF"/>
    <property type="match status" value="1"/>
</dbReference>
<organism evidence="2 3">
    <name type="scientific">Terriglobus roseus</name>
    <dbReference type="NCBI Taxonomy" id="392734"/>
    <lineage>
        <taxon>Bacteria</taxon>
        <taxon>Pseudomonadati</taxon>
        <taxon>Acidobacteriota</taxon>
        <taxon>Terriglobia</taxon>
        <taxon>Terriglobales</taxon>
        <taxon>Acidobacteriaceae</taxon>
        <taxon>Terriglobus</taxon>
    </lineage>
</organism>
<dbReference type="Gene3D" id="1.10.287.130">
    <property type="match status" value="1"/>
</dbReference>
<protein>
    <recommendedName>
        <fullName evidence="1">GAF domain-containing protein</fullName>
    </recommendedName>
</protein>
<sequence length="268" mass="29970">MLQTPAQLEAAGLEVVDLSDESYYAKRRVHRRDSSMQMEGLHRIAMAFVQRPETILQELVDAAVRLCGADSAGISIERENKTDEAFYHWVAIAGEYSPFLNAVLPRTPSACSVSLERGTPQLFRVDQRFFDILGVEAAPVKDGILLPWDVEETRGTIFILSHARNEAFDIEDLHLMQVLANFAAMGIRQQRQQEKLRNQAAAAAAVSMANDLAHQINNPLQSLTNVLYIAKQRDGVGDEKTLALKLENDFERLTSLARRLLELPNKAT</sequence>
<accession>A0A1G7HIK2</accession>